<evidence type="ECO:0000256" key="3">
    <source>
        <dbReference type="ARBA" id="ARBA00022448"/>
    </source>
</evidence>
<dbReference type="Pfam" id="PF00153">
    <property type="entry name" value="Mito_carr"/>
    <property type="match status" value="3"/>
</dbReference>
<evidence type="ECO:0000256" key="12">
    <source>
        <dbReference type="PROSITE-ProRule" id="PRU00282"/>
    </source>
</evidence>
<feature type="repeat" description="Solcar" evidence="12">
    <location>
        <begin position="14"/>
        <end position="102"/>
    </location>
</feature>
<keyword evidence="5 12" id="KW-0812">Transmembrane</keyword>
<evidence type="ECO:0000256" key="9">
    <source>
        <dbReference type="ARBA" id="ARBA00023065"/>
    </source>
</evidence>
<sequence length="344" mass="37582">MADPDDYESLPPTSGPLTHMTAGAIAGVLEHCVMYPVDSVKTRLQSLAPPAGGASRGISDVLMQMVRSEGLLRPMRGMSAMMAGAGPAHALYFSAYEKLKETIAVRSVLSANENHVAHGVAACLATVLHDAIMTPAEVVKQRMQMYNSPFTSMTDCIRTVLRYEGLGAFYRSYGTQLVMNVPFQVCHFVTYEYFQNITNPERVYNPKAHVISGGIAGALAAAVTTPLDVCKTLLNTQEAEALASIHQVRINGLVAAARTVYMLNGVRGYFQGLQARVIYQVPSTAICWSVYEFFKYALTKRRRSPSDDPLVDEIKPRPNDTLNDISSSLTDLPVKMSPPKMDIL</sequence>
<comment type="similarity">
    <text evidence="2 13">Belongs to the mitochondrial carrier (TC 2.A.29) family.</text>
</comment>
<dbReference type="InterPro" id="IPR018108">
    <property type="entry name" value="MCP_transmembrane"/>
</dbReference>
<dbReference type="Proteomes" id="UP001187531">
    <property type="component" value="Unassembled WGS sequence"/>
</dbReference>
<protein>
    <recommendedName>
        <fullName evidence="17">Mitoferrin-1</fullName>
    </recommendedName>
</protein>
<evidence type="ECO:0000256" key="8">
    <source>
        <dbReference type="ARBA" id="ARBA00023004"/>
    </source>
</evidence>
<dbReference type="EMBL" id="JAVRJZ010000001">
    <property type="protein sequence ID" value="KAK2726943.1"/>
    <property type="molecule type" value="Genomic_DNA"/>
</dbReference>
<evidence type="ECO:0000313" key="15">
    <source>
        <dbReference type="EMBL" id="KAK2726943.1"/>
    </source>
</evidence>
<keyword evidence="7" id="KW-1133">Transmembrane helix</keyword>
<organism evidence="15 16">
    <name type="scientific">Artemia franciscana</name>
    <name type="common">Brine shrimp</name>
    <name type="synonym">Artemia sanfranciscana</name>
    <dbReference type="NCBI Taxonomy" id="6661"/>
    <lineage>
        <taxon>Eukaryota</taxon>
        <taxon>Metazoa</taxon>
        <taxon>Ecdysozoa</taxon>
        <taxon>Arthropoda</taxon>
        <taxon>Crustacea</taxon>
        <taxon>Branchiopoda</taxon>
        <taxon>Anostraca</taxon>
        <taxon>Artemiidae</taxon>
        <taxon>Artemia</taxon>
    </lineage>
</organism>
<evidence type="ECO:0000313" key="16">
    <source>
        <dbReference type="Proteomes" id="UP001187531"/>
    </source>
</evidence>
<keyword evidence="3 13" id="KW-0813">Transport</keyword>
<dbReference type="GO" id="GO:0005743">
    <property type="term" value="C:mitochondrial inner membrane"/>
    <property type="evidence" value="ECO:0007669"/>
    <property type="project" value="UniProtKB-SubCell"/>
</dbReference>
<dbReference type="GO" id="GO:0048250">
    <property type="term" value="P:iron import into the mitochondrion"/>
    <property type="evidence" value="ECO:0007669"/>
    <property type="project" value="TreeGrafter"/>
</dbReference>
<evidence type="ECO:0000256" key="14">
    <source>
        <dbReference type="SAM" id="MobiDB-lite"/>
    </source>
</evidence>
<dbReference type="FunFam" id="1.50.40.10:FF:000027">
    <property type="entry name" value="mitoferrin-2 isoform X1"/>
    <property type="match status" value="1"/>
</dbReference>
<gene>
    <name evidence="15" type="ORF">QYM36_007695</name>
</gene>
<dbReference type="SUPFAM" id="SSF103506">
    <property type="entry name" value="Mitochondrial carrier"/>
    <property type="match status" value="1"/>
</dbReference>
<comment type="subcellular location">
    <subcellularLocation>
        <location evidence="1">Mitochondrion inner membrane</location>
        <topology evidence="1">Multi-pass membrane protein</topology>
    </subcellularLocation>
</comment>
<evidence type="ECO:0000256" key="7">
    <source>
        <dbReference type="ARBA" id="ARBA00022989"/>
    </source>
</evidence>
<feature type="repeat" description="Solcar" evidence="12">
    <location>
        <begin position="204"/>
        <end position="297"/>
    </location>
</feature>
<dbReference type="AlphaFoldDB" id="A0AA88LD32"/>
<dbReference type="FunFam" id="1.50.40.10:FF:000127">
    <property type="entry name" value="MC family mitochondrial carrier protein"/>
    <property type="match status" value="1"/>
</dbReference>
<feature type="repeat" description="Solcar" evidence="12">
    <location>
        <begin position="113"/>
        <end position="197"/>
    </location>
</feature>
<keyword evidence="4" id="KW-0410">Iron transport</keyword>
<evidence type="ECO:0000256" key="13">
    <source>
        <dbReference type="RuleBase" id="RU000488"/>
    </source>
</evidence>
<name>A0AA88LD32_ARTSF</name>
<dbReference type="InterPro" id="IPR023395">
    <property type="entry name" value="MCP_dom_sf"/>
</dbReference>
<keyword evidence="10" id="KW-0496">Mitochondrion</keyword>
<proteinExistence type="inferred from homology"/>
<evidence type="ECO:0000256" key="4">
    <source>
        <dbReference type="ARBA" id="ARBA00022496"/>
    </source>
</evidence>
<keyword evidence="6" id="KW-0999">Mitochondrion inner membrane</keyword>
<dbReference type="PANTHER" id="PTHR45758">
    <property type="entry name" value="MITOFERRIN-1-RELATED"/>
    <property type="match status" value="1"/>
</dbReference>
<keyword evidence="11 12" id="KW-0472">Membrane</keyword>
<evidence type="ECO:0000256" key="1">
    <source>
        <dbReference type="ARBA" id="ARBA00004448"/>
    </source>
</evidence>
<evidence type="ECO:0000256" key="11">
    <source>
        <dbReference type="ARBA" id="ARBA00023136"/>
    </source>
</evidence>
<evidence type="ECO:0008006" key="17">
    <source>
        <dbReference type="Google" id="ProtNLM"/>
    </source>
</evidence>
<comment type="caution">
    <text evidence="15">The sequence shown here is derived from an EMBL/GenBank/DDBJ whole genome shotgun (WGS) entry which is preliminary data.</text>
</comment>
<keyword evidence="16" id="KW-1185">Reference proteome</keyword>
<dbReference type="Gene3D" id="1.50.40.10">
    <property type="entry name" value="Mitochondrial carrier domain"/>
    <property type="match status" value="2"/>
</dbReference>
<feature type="region of interest" description="Disordered" evidence="14">
    <location>
        <begin position="303"/>
        <end position="344"/>
    </location>
</feature>
<evidence type="ECO:0000256" key="2">
    <source>
        <dbReference type="ARBA" id="ARBA00006375"/>
    </source>
</evidence>
<dbReference type="PROSITE" id="PS50920">
    <property type="entry name" value="SOLCAR"/>
    <property type="match status" value="3"/>
</dbReference>
<keyword evidence="8" id="KW-0408">Iron</keyword>
<dbReference type="GO" id="GO:0015093">
    <property type="term" value="F:ferrous iron transmembrane transporter activity"/>
    <property type="evidence" value="ECO:0007669"/>
    <property type="project" value="TreeGrafter"/>
</dbReference>
<evidence type="ECO:0000256" key="5">
    <source>
        <dbReference type="ARBA" id="ARBA00022692"/>
    </source>
</evidence>
<keyword evidence="9" id="KW-0406">Ion transport</keyword>
<evidence type="ECO:0000256" key="10">
    <source>
        <dbReference type="ARBA" id="ARBA00023128"/>
    </source>
</evidence>
<reference evidence="15" key="1">
    <citation type="submission" date="2023-07" db="EMBL/GenBank/DDBJ databases">
        <title>Chromosome-level genome assembly of Artemia franciscana.</title>
        <authorList>
            <person name="Jo E."/>
        </authorList>
    </citation>
    <scope>NUCLEOTIDE SEQUENCE</scope>
    <source>
        <tissue evidence="15">Whole body</tissue>
    </source>
</reference>
<evidence type="ECO:0000256" key="6">
    <source>
        <dbReference type="ARBA" id="ARBA00022792"/>
    </source>
</evidence>
<feature type="compositionally biased region" description="Polar residues" evidence="14">
    <location>
        <begin position="320"/>
        <end position="330"/>
    </location>
</feature>
<dbReference type="PANTHER" id="PTHR45758:SF20">
    <property type="entry name" value="MITOFERRIN-2"/>
    <property type="match status" value="1"/>
</dbReference>
<accession>A0AA88LD32</accession>